<reference evidence="1 2" key="1">
    <citation type="submission" date="2022-08" db="EMBL/GenBank/DDBJ databases">
        <title>Paenibacillus endoradicis sp. nov., Paenibacillus radicibacter sp. nov and Paenibacillus pararadicis sp. nov., three cold-adapted plant growth-promoting bacteria isolated from root of Larix gmelinii in Great Khingan.</title>
        <authorList>
            <person name="Xue H."/>
        </authorList>
    </citation>
    <scope>NUCLEOTIDE SEQUENCE [LARGE SCALE GENOMIC DNA]</scope>
    <source>
        <strain evidence="1 2">N5-1-1-5</strain>
    </source>
</reference>
<keyword evidence="2" id="KW-1185">Reference proteome</keyword>
<dbReference type="EMBL" id="JANQBD010000008">
    <property type="protein sequence ID" value="MCR8632220.1"/>
    <property type="molecule type" value="Genomic_DNA"/>
</dbReference>
<evidence type="ECO:0008006" key="3">
    <source>
        <dbReference type="Google" id="ProtNLM"/>
    </source>
</evidence>
<evidence type="ECO:0000313" key="2">
    <source>
        <dbReference type="Proteomes" id="UP001300012"/>
    </source>
</evidence>
<sequence length="153" mass="17808">MRKKLLCSFLILLIVSSIVLIFWTKSIDSKFVVPVINSFYSNFIDKDYSKMYKYTDFSKYTQNPNLSNEGKANLAHGLLDNDRHWYGEIKGHSLKSINWRGLNKRSATVAVIALDGYGNEQIYYDEVIIKKKDEGWFITEYISGSPWRSMKMP</sequence>
<dbReference type="RefSeq" id="WP_258213808.1">
    <property type="nucleotide sequence ID" value="NZ_JANQBD010000008.1"/>
</dbReference>
<protein>
    <recommendedName>
        <fullName evidence="3">NTF2-like N-terminal transpeptidase domain-containing protein</fullName>
    </recommendedName>
</protein>
<accession>A0ABT1YJR2</accession>
<organism evidence="1 2">
    <name type="scientific">Paenibacillus radicis</name>
    <name type="common">ex Xue et al. 2023</name>
    <dbReference type="NCBI Taxonomy" id="2972489"/>
    <lineage>
        <taxon>Bacteria</taxon>
        <taxon>Bacillati</taxon>
        <taxon>Bacillota</taxon>
        <taxon>Bacilli</taxon>
        <taxon>Bacillales</taxon>
        <taxon>Paenibacillaceae</taxon>
        <taxon>Paenibacillus</taxon>
    </lineage>
</organism>
<name>A0ABT1YJR2_9BACL</name>
<dbReference type="Proteomes" id="UP001300012">
    <property type="component" value="Unassembled WGS sequence"/>
</dbReference>
<proteinExistence type="predicted"/>
<gene>
    <name evidence="1" type="ORF">NV381_13490</name>
</gene>
<comment type="caution">
    <text evidence="1">The sequence shown here is derived from an EMBL/GenBank/DDBJ whole genome shotgun (WGS) entry which is preliminary data.</text>
</comment>
<evidence type="ECO:0000313" key="1">
    <source>
        <dbReference type="EMBL" id="MCR8632220.1"/>
    </source>
</evidence>